<evidence type="ECO:0000313" key="2">
    <source>
        <dbReference type="Proteomes" id="UP000814033"/>
    </source>
</evidence>
<comment type="caution">
    <text evidence="1">The sequence shown here is derived from an EMBL/GenBank/DDBJ whole genome shotgun (WGS) entry which is preliminary data.</text>
</comment>
<keyword evidence="2" id="KW-1185">Reference proteome</keyword>
<reference evidence="1" key="2">
    <citation type="journal article" date="2022" name="New Phytol.">
        <title>Evolutionary transition to the ectomycorrhizal habit in the genomes of a hyperdiverse lineage of mushroom-forming fungi.</title>
        <authorList>
            <person name="Looney B."/>
            <person name="Miyauchi S."/>
            <person name="Morin E."/>
            <person name="Drula E."/>
            <person name="Courty P.E."/>
            <person name="Kohler A."/>
            <person name="Kuo A."/>
            <person name="LaButti K."/>
            <person name="Pangilinan J."/>
            <person name="Lipzen A."/>
            <person name="Riley R."/>
            <person name="Andreopoulos W."/>
            <person name="He G."/>
            <person name="Johnson J."/>
            <person name="Nolan M."/>
            <person name="Tritt A."/>
            <person name="Barry K.W."/>
            <person name="Grigoriev I.V."/>
            <person name="Nagy L.G."/>
            <person name="Hibbett D."/>
            <person name="Henrissat B."/>
            <person name="Matheny P.B."/>
            <person name="Labbe J."/>
            <person name="Martin F.M."/>
        </authorList>
    </citation>
    <scope>NUCLEOTIDE SEQUENCE</scope>
    <source>
        <strain evidence="1">FP105234-sp</strain>
    </source>
</reference>
<dbReference type="Proteomes" id="UP000814033">
    <property type="component" value="Unassembled WGS sequence"/>
</dbReference>
<protein>
    <submittedName>
        <fullName evidence="1">Uncharacterized protein</fullName>
    </submittedName>
</protein>
<dbReference type="EMBL" id="MU275883">
    <property type="protein sequence ID" value="KAI0048660.1"/>
    <property type="molecule type" value="Genomic_DNA"/>
</dbReference>
<sequence>MQVSIVGMPTEVLHEILVQLDYRGIIACQKTCRRLKDLVQESLELQYMIKLGARALCEGPDARLLSVSERVKRLQSYDDARAGDIAKLEELPFIPALIGYMNQLRTSVTTLILASARADELRVYVQQMPSVTRGIEERHWDLKLPPDYRLLAVDASQDLLVVLDIRDNISHKIVILTLSTGEEHPSTVSTAEMPVPWGNDAYVYGDVEVYGAYCATVRRCIKTFAVSLVVWDWKTWTTVTEIRLSKPASTRRRQMAFLNDAHIAITNNYPGPEGPEALFVYALRTECENERRPTVFTLPRANTGGWTMISVSDVSGNEHAGLFHPASSARTLALSLSTSQAPDPWAFRQAVCKAMLAVPVDTLLAHNSAARHENLNAVPWSTWGPSGSHLVYPYDSDPSGLDRDDGNGKVSAMRMIVNSRYATRAARWPLPALADCCPMRVAHWQAQRHGLPSPVIEKVPADNFNMMETRLPCILKRFTIPWDVGDGRPCKMVVCEDQLFVFEVINDILIDGQCPIVKAWACAI</sequence>
<reference evidence="1" key="1">
    <citation type="submission" date="2021-02" db="EMBL/GenBank/DDBJ databases">
        <authorList>
            <consortium name="DOE Joint Genome Institute"/>
            <person name="Ahrendt S."/>
            <person name="Looney B.P."/>
            <person name="Miyauchi S."/>
            <person name="Morin E."/>
            <person name="Drula E."/>
            <person name="Courty P.E."/>
            <person name="Chicoki N."/>
            <person name="Fauchery L."/>
            <person name="Kohler A."/>
            <person name="Kuo A."/>
            <person name="Labutti K."/>
            <person name="Pangilinan J."/>
            <person name="Lipzen A."/>
            <person name="Riley R."/>
            <person name="Andreopoulos W."/>
            <person name="He G."/>
            <person name="Johnson J."/>
            <person name="Barry K.W."/>
            <person name="Grigoriev I.V."/>
            <person name="Nagy L."/>
            <person name="Hibbett D."/>
            <person name="Henrissat B."/>
            <person name="Matheny P.B."/>
            <person name="Labbe J."/>
            <person name="Martin F."/>
        </authorList>
    </citation>
    <scope>NUCLEOTIDE SEQUENCE</scope>
    <source>
        <strain evidence="1">FP105234-sp</strain>
    </source>
</reference>
<name>A0ACB8RYG5_9AGAM</name>
<organism evidence="1 2">
    <name type="scientific">Auriscalpium vulgare</name>
    <dbReference type="NCBI Taxonomy" id="40419"/>
    <lineage>
        <taxon>Eukaryota</taxon>
        <taxon>Fungi</taxon>
        <taxon>Dikarya</taxon>
        <taxon>Basidiomycota</taxon>
        <taxon>Agaricomycotina</taxon>
        <taxon>Agaricomycetes</taxon>
        <taxon>Russulales</taxon>
        <taxon>Auriscalpiaceae</taxon>
        <taxon>Auriscalpium</taxon>
    </lineage>
</organism>
<gene>
    <name evidence="1" type="ORF">FA95DRAFT_1015453</name>
</gene>
<proteinExistence type="predicted"/>
<evidence type="ECO:0000313" key="1">
    <source>
        <dbReference type="EMBL" id="KAI0048660.1"/>
    </source>
</evidence>
<accession>A0ACB8RYG5</accession>